<comment type="cofactor">
    <cofactor evidence="1">
        <name>[4Fe-4S] cluster</name>
        <dbReference type="ChEBI" id="CHEBI:49883"/>
    </cofactor>
</comment>
<proteinExistence type="predicted"/>
<dbReference type="OrthoDB" id="9782387at2"/>
<organism evidence="7 8">
    <name type="scientific">Posidoniimonas polymericola</name>
    <dbReference type="NCBI Taxonomy" id="2528002"/>
    <lineage>
        <taxon>Bacteria</taxon>
        <taxon>Pseudomonadati</taxon>
        <taxon>Planctomycetota</taxon>
        <taxon>Planctomycetia</taxon>
        <taxon>Pirellulales</taxon>
        <taxon>Lacipirellulaceae</taxon>
        <taxon>Posidoniimonas</taxon>
    </lineage>
</organism>
<dbReference type="EC" id="1.97.1.4" evidence="7"/>
<dbReference type="GO" id="GO:0016829">
    <property type="term" value="F:lyase activity"/>
    <property type="evidence" value="ECO:0007669"/>
    <property type="project" value="UniProtKB-KW"/>
</dbReference>
<dbReference type="InterPro" id="IPR034457">
    <property type="entry name" value="Organic_radical-activating"/>
</dbReference>
<dbReference type="InterPro" id="IPR013785">
    <property type="entry name" value="Aldolase_TIM"/>
</dbReference>
<comment type="caution">
    <text evidence="7">The sequence shown here is derived from an EMBL/GenBank/DDBJ whole genome shotgun (WGS) entry which is preliminary data.</text>
</comment>
<dbReference type="Pfam" id="PF13353">
    <property type="entry name" value="Fer4_12"/>
    <property type="match status" value="1"/>
</dbReference>
<dbReference type="Proteomes" id="UP000318478">
    <property type="component" value="Unassembled WGS sequence"/>
</dbReference>
<keyword evidence="6" id="KW-0411">Iron-sulfur</keyword>
<dbReference type="InterPro" id="IPR007197">
    <property type="entry name" value="rSAM"/>
</dbReference>
<evidence type="ECO:0000313" key="8">
    <source>
        <dbReference type="Proteomes" id="UP000318478"/>
    </source>
</evidence>
<dbReference type="Gene3D" id="3.20.20.70">
    <property type="entry name" value="Aldolase class I"/>
    <property type="match status" value="1"/>
</dbReference>
<dbReference type="GO" id="GO:0043365">
    <property type="term" value="F:[formate-C-acetyltransferase]-activating enzyme activity"/>
    <property type="evidence" value="ECO:0007669"/>
    <property type="project" value="UniProtKB-EC"/>
</dbReference>
<name>A0A5C5XVI2_9BACT</name>
<gene>
    <name evidence="7" type="primary">pflA</name>
    <name evidence="7" type="ORF">Pla123a_43320</name>
</gene>
<dbReference type="SFLD" id="SFLDF00299">
    <property type="entry name" value="anaerobic_ribonucleoside-triph"/>
    <property type="match status" value="1"/>
</dbReference>
<evidence type="ECO:0000256" key="4">
    <source>
        <dbReference type="ARBA" id="ARBA00022723"/>
    </source>
</evidence>
<dbReference type="SFLD" id="SFLDG01063">
    <property type="entry name" value="activating_enzymes__group_1"/>
    <property type="match status" value="1"/>
</dbReference>
<evidence type="ECO:0000256" key="5">
    <source>
        <dbReference type="ARBA" id="ARBA00023004"/>
    </source>
</evidence>
<protein>
    <submittedName>
        <fullName evidence="7">Pyruvate formate-lyase 1-activating enzyme</fullName>
        <ecNumber evidence="7">1.97.1.4</ecNumber>
    </submittedName>
</protein>
<dbReference type="SUPFAM" id="SSF102114">
    <property type="entry name" value="Radical SAM enzymes"/>
    <property type="match status" value="1"/>
</dbReference>
<keyword evidence="4" id="KW-0479">Metal-binding</keyword>
<accession>A0A5C5XVI2</accession>
<sequence length="230" mass="25305">MTNERLDDTFLPIEAKPPTLPANGVLVAAFQERSFVAGPGCRAVVWVAGCLRRCPSCSQPEFLSFEAGKRRTVQELYEQIISTSDIVGVTYSGGEPFEQADQLGELSERLQQFGLSTASYSGYRRAALVAEPKRFGRLYNALDILIDGEYRKEAHGPYKWRGSGNQVVHALSPKGMVEARAEYDPGSTQEVQFSISGNRLRMSGFPDSDTHELLVEALASRGVLVKEGQQ</sequence>
<reference evidence="7 8" key="1">
    <citation type="submission" date="2019-02" db="EMBL/GenBank/DDBJ databases">
        <title>Deep-cultivation of Planctomycetes and their phenomic and genomic characterization uncovers novel biology.</title>
        <authorList>
            <person name="Wiegand S."/>
            <person name="Jogler M."/>
            <person name="Boedeker C."/>
            <person name="Pinto D."/>
            <person name="Vollmers J."/>
            <person name="Rivas-Marin E."/>
            <person name="Kohn T."/>
            <person name="Peeters S.H."/>
            <person name="Heuer A."/>
            <person name="Rast P."/>
            <person name="Oberbeckmann S."/>
            <person name="Bunk B."/>
            <person name="Jeske O."/>
            <person name="Meyerdierks A."/>
            <person name="Storesund J.E."/>
            <person name="Kallscheuer N."/>
            <person name="Luecker S."/>
            <person name="Lage O.M."/>
            <person name="Pohl T."/>
            <person name="Merkel B.J."/>
            <person name="Hornburger P."/>
            <person name="Mueller R.-W."/>
            <person name="Bruemmer F."/>
            <person name="Labrenz M."/>
            <person name="Spormann A.M."/>
            <person name="Op Den Camp H."/>
            <person name="Overmann J."/>
            <person name="Amann R."/>
            <person name="Jetten M.S.M."/>
            <person name="Mascher T."/>
            <person name="Medema M.H."/>
            <person name="Devos D.P."/>
            <person name="Kaster A.-K."/>
            <person name="Ovreas L."/>
            <person name="Rohde M."/>
            <person name="Galperin M.Y."/>
            <person name="Jogler C."/>
        </authorList>
    </citation>
    <scope>NUCLEOTIDE SEQUENCE [LARGE SCALE GENOMIC DNA]</scope>
    <source>
        <strain evidence="7 8">Pla123a</strain>
    </source>
</reference>
<evidence type="ECO:0000256" key="2">
    <source>
        <dbReference type="ARBA" id="ARBA00022485"/>
    </source>
</evidence>
<keyword evidence="7" id="KW-0670">Pyruvate</keyword>
<dbReference type="PANTHER" id="PTHR30352">
    <property type="entry name" value="PYRUVATE FORMATE-LYASE-ACTIVATING ENZYME"/>
    <property type="match status" value="1"/>
</dbReference>
<evidence type="ECO:0000313" key="7">
    <source>
        <dbReference type="EMBL" id="TWT66904.1"/>
    </source>
</evidence>
<dbReference type="GO" id="GO:0004748">
    <property type="term" value="F:ribonucleoside-diphosphate reductase activity, thioredoxin disulfide as acceptor"/>
    <property type="evidence" value="ECO:0007669"/>
    <property type="project" value="TreeGrafter"/>
</dbReference>
<keyword evidence="7" id="KW-0456">Lyase</keyword>
<keyword evidence="2" id="KW-0004">4Fe-4S</keyword>
<evidence type="ECO:0000256" key="3">
    <source>
        <dbReference type="ARBA" id="ARBA00022691"/>
    </source>
</evidence>
<dbReference type="PANTHER" id="PTHR30352:SF2">
    <property type="entry name" value="ANAEROBIC RIBONUCLEOSIDE-TRIPHOSPHATE REDUCTASE-ACTIVATING PROTEIN"/>
    <property type="match status" value="1"/>
</dbReference>
<dbReference type="GO" id="GO:0046872">
    <property type="term" value="F:metal ion binding"/>
    <property type="evidence" value="ECO:0007669"/>
    <property type="project" value="UniProtKB-KW"/>
</dbReference>
<keyword evidence="8" id="KW-1185">Reference proteome</keyword>
<dbReference type="GO" id="GO:0051539">
    <property type="term" value="F:4 iron, 4 sulfur cluster binding"/>
    <property type="evidence" value="ECO:0007669"/>
    <property type="project" value="UniProtKB-KW"/>
</dbReference>
<dbReference type="EMBL" id="SJPO01000013">
    <property type="protein sequence ID" value="TWT66904.1"/>
    <property type="molecule type" value="Genomic_DNA"/>
</dbReference>
<dbReference type="SFLD" id="SFLDG01066">
    <property type="entry name" value="organic_radical-activating_enz"/>
    <property type="match status" value="1"/>
</dbReference>
<dbReference type="RefSeq" id="WP_146590818.1">
    <property type="nucleotide sequence ID" value="NZ_SJPO01000013.1"/>
</dbReference>
<dbReference type="AlphaFoldDB" id="A0A5C5XVI2"/>
<dbReference type="SFLD" id="SFLDS00029">
    <property type="entry name" value="Radical_SAM"/>
    <property type="match status" value="1"/>
</dbReference>
<keyword evidence="7" id="KW-0560">Oxidoreductase</keyword>
<dbReference type="InterPro" id="IPR058240">
    <property type="entry name" value="rSAM_sf"/>
</dbReference>
<keyword evidence="3" id="KW-0949">S-adenosyl-L-methionine</keyword>
<evidence type="ECO:0000256" key="6">
    <source>
        <dbReference type="ARBA" id="ARBA00023014"/>
    </source>
</evidence>
<dbReference type="InterPro" id="IPR012837">
    <property type="entry name" value="NrdG"/>
</dbReference>
<evidence type="ECO:0000256" key="1">
    <source>
        <dbReference type="ARBA" id="ARBA00001966"/>
    </source>
</evidence>
<keyword evidence="5" id="KW-0408">Iron</keyword>